<organism evidence="1 2">
    <name type="scientific">Podarcis lilfordi</name>
    <name type="common">Lilford's wall lizard</name>
    <dbReference type="NCBI Taxonomy" id="74358"/>
    <lineage>
        <taxon>Eukaryota</taxon>
        <taxon>Metazoa</taxon>
        <taxon>Chordata</taxon>
        <taxon>Craniata</taxon>
        <taxon>Vertebrata</taxon>
        <taxon>Euteleostomi</taxon>
        <taxon>Lepidosauria</taxon>
        <taxon>Squamata</taxon>
        <taxon>Bifurcata</taxon>
        <taxon>Unidentata</taxon>
        <taxon>Episquamata</taxon>
        <taxon>Laterata</taxon>
        <taxon>Lacertibaenia</taxon>
        <taxon>Lacertidae</taxon>
        <taxon>Podarcis</taxon>
    </lineage>
</organism>
<protein>
    <submittedName>
        <fullName evidence="1">Uncharacterized protein</fullName>
    </submittedName>
</protein>
<gene>
    <name evidence="1" type="ORF">PODLI_1B026732</name>
</gene>
<evidence type="ECO:0000313" key="2">
    <source>
        <dbReference type="Proteomes" id="UP001178461"/>
    </source>
</evidence>
<evidence type="ECO:0000313" key="1">
    <source>
        <dbReference type="EMBL" id="CAI5796677.1"/>
    </source>
</evidence>
<dbReference type="AlphaFoldDB" id="A0AA35LIW3"/>
<proteinExistence type="predicted"/>
<reference evidence="1" key="1">
    <citation type="submission" date="2022-12" db="EMBL/GenBank/DDBJ databases">
        <authorList>
            <person name="Alioto T."/>
            <person name="Alioto T."/>
            <person name="Gomez Garrido J."/>
        </authorList>
    </citation>
    <scope>NUCLEOTIDE SEQUENCE</scope>
</reference>
<dbReference type="Proteomes" id="UP001178461">
    <property type="component" value="Chromosome 17"/>
</dbReference>
<keyword evidence="2" id="KW-1185">Reference proteome</keyword>
<dbReference type="EMBL" id="OX395142">
    <property type="protein sequence ID" value="CAI5796677.1"/>
    <property type="molecule type" value="Genomic_DNA"/>
</dbReference>
<sequence>MSKNNNNYNYNTTDFICLFLCTLNAHWLCHTAHPCGRSPCICLPDSVWLSEIPVQSDEETEPKLGQSSPVGKISSREQVLLSPQRHYHLLPALYVNGCHASLPREGKMPQSGGLSSGFVARTFLFSIPHRRGQERHPQIKLASS</sequence>
<name>A0AA35LIW3_9SAUR</name>
<accession>A0AA35LIW3</accession>